<sequence>MSPATLVSLAAPISGGPGPGLFLRLVVIGSLVGVVLLAWILLRAGRDN</sequence>
<accession>A0A561UL53</accession>
<proteinExistence type="predicted"/>
<dbReference type="AlphaFoldDB" id="A0A561UL53"/>
<name>A0A561UL53_9ACTN</name>
<keyword evidence="1" id="KW-1133">Transmembrane helix</keyword>
<dbReference type="RefSeq" id="WP_170304965.1">
    <property type="nucleotide sequence ID" value="NZ_BAAAMZ010000026.1"/>
</dbReference>
<organism evidence="2 3">
    <name type="scientific">Kitasatospora viridis</name>
    <dbReference type="NCBI Taxonomy" id="281105"/>
    <lineage>
        <taxon>Bacteria</taxon>
        <taxon>Bacillati</taxon>
        <taxon>Actinomycetota</taxon>
        <taxon>Actinomycetes</taxon>
        <taxon>Kitasatosporales</taxon>
        <taxon>Streptomycetaceae</taxon>
        <taxon>Kitasatospora</taxon>
    </lineage>
</organism>
<dbReference type="Proteomes" id="UP000317940">
    <property type="component" value="Unassembled WGS sequence"/>
</dbReference>
<keyword evidence="1" id="KW-0812">Transmembrane</keyword>
<gene>
    <name evidence="2" type="ORF">FHX73_113942</name>
</gene>
<evidence type="ECO:0000313" key="2">
    <source>
        <dbReference type="EMBL" id="TWG00076.1"/>
    </source>
</evidence>
<comment type="caution">
    <text evidence="2">The sequence shown here is derived from an EMBL/GenBank/DDBJ whole genome shotgun (WGS) entry which is preliminary data.</text>
</comment>
<protein>
    <submittedName>
        <fullName evidence="2">Uncharacterized protein</fullName>
    </submittedName>
</protein>
<reference evidence="2 3" key="1">
    <citation type="submission" date="2019-06" db="EMBL/GenBank/DDBJ databases">
        <title>Sequencing the genomes of 1000 actinobacteria strains.</title>
        <authorList>
            <person name="Klenk H.-P."/>
        </authorList>
    </citation>
    <scope>NUCLEOTIDE SEQUENCE [LARGE SCALE GENOMIC DNA]</scope>
    <source>
        <strain evidence="2 3">DSM 44826</strain>
    </source>
</reference>
<keyword evidence="3" id="KW-1185">Reference proteome</keyword>
<evidence type="ECO:0000256" key="1">
    <source>
        <dbReference type="SAM" id="Phobius"/>
    </source>
</evidence>
<dbReference type="EMBL" id="VIWT01000001">
    <property type="protein sequence ID" value="TWG00076.1"/>
    <property type="molecule type" value="Genomic_DNA"/>
</dbReference>
<keyword evidence="1" id="KW-0472">Membrane</keyword>
<feature type="transmembrane region" description="Helical" evidence="1">
    <location>
        <begin position="25"/>
        <end position="42"/>
    </location>
</feature>
<evidence type="ECO:0000313" key="3">
    <source>
        <dbReference type="Proteomes" id="UP000317940"/>
    </source>
</evidence>